<dbReference type="EMBL" id="AE017199">
    <property type="protein sequence ID" value="AAR39130.1"/>
    <property type="molecule type" value="Genomic_DNA"/>
</dbReference>
<gene>
    <name evidence="1" type="ordered locus">NEQ281</name>
</gene>
<dbReference type="HOGENOM" id="CLU_653178_0_0_2"/>
<reference evidence="1 2" key="1">
    <citation type="journal article" date="2003" name="Proc. Natl. Acad. Sci. U.S.A.">
        <title>The genome of Nanoarchaeum equitans: insights into early archaeal evolution and derived parasitism.</title>
        <authorList>
            <person name="Waters E."/>
            <person name="Hohn M.J."/>
            <person name="Ahel I."/>
            <person name="Graham D.E."/>
            <person name="Adams M.D."/>
            <person name="Barnstead M."/>
            <person name="Beeson K.Y."/>
            <person name="Bibbs L."/>
            <person name="Bolanos R."/>
            <person name="Keller M."/>
            <person name="Kretz K."/>
            <person name="Lin X."/>
            <person name="Mathur E."/>
            <person name="Ni J."/>
            <person name="Podar M."/>
            <person name="Richardson T."/>
            <person name="Sutton G.G."/>
            <person name="Simon M."/>
            <person name="Soll D."/>
            <person name="Stetter K.O."/>
            <person name="Short J.M."/>
            <person name="Noordewier M."/>
        </authorList>
    </citation>
    <scope>NUCLEOTIDE SEQUENCE [LARGE SCALE GENOMIC DNA]</scope>
    <source>
        <strain evidence="1 2">Kin4-M</strain>
    </source>
</reference>
<keyword evidence="2" id="KW-1185">Reference proteome</keyword>
<organism evidence="1 2">
    <name type="scientific">Nanoarchaeum equitans (strain Kin4-M)</name>
    <dbReference type="NCBI Taxonomy" id="228908"/>
    <lineage>
        <taxon>Archaea</taxon>
        <taxon>Nanobdellota</taxon>
        <taxon>Candidatus Nanoarchaeia</taxon>
        <taxon>Nanoarchaeales</taxon>
        <taxon>Nanoarchaeaceae</taxon>
        <taxon>Nanoarchaeum</taxon>
    </lineage>
</organism>
<accession>Q74MT9</accession>
<dbReference type="EnsemblBacteria" id="AAR39130">
    <property type="protein sequence ID" value="AAR39130"/>
    <property type="gene ID" value="NEQ281"/>
</dbReference>
<dbReference type="SUPFAM" id="SSF54211">
    <property type="entry name" value="Ribosomal protein S5 domain 2-like"/>
    <property type="match status" value="1"/>
</dbReference>
<dbReference type="BioCyc" id="NEQU228908:GJB6-297-MONOMER"/>
<dbReference type="InterPro" id="IPR014721">
    <property type="entry name" value="Ribsml_uS5_D2-typ_fold_subgr"/>
</dbReference>
<evidence type="ECO:0000313" key="1">
    <source>
        <dbReference type="EMBL" id="AAR39130.1"/>
    </source>
</evidence>
<dbReference type="STRING" id="228908.NEQ281"/>
<name>Q74MT9_NANEQ</name>
<dbReference type="Proteomes" id="UP000000578">
    <property type="component" value="Chromosome"/>
</dbReference>
<dbReference type="KEGG" id="neq:NEQ281"/>
<proteinExistence type="predicted"/>
<protein>
    <submittedName>
        <fullName evidence="1">NEQ281</fullName>
    </submittedName>
</protein>
<dbReference type="InterPro" id="IPR020568">
    <property type="entry name" value="Ribosomal_Su5_D2-typ_SF"/>
</dbReference>
<sequence length="475" mass="54376">MNKSDIVILAFFFVSLGLGILTLLPANTVKETTKNQTELKVSKLKLLNVTIAKNNYFSINGVAVNELERKGEVTPILFKVYNSSKGTVYIDTDSYKEISFQKSIAIAKEFVKYFVRTNLDNKDILIKLKVDSPFVAGESAGLPLTLGLIFAAKGYVPQNLDKYVFTGVIMPFGIIGEVGGIDLKYLAATQKGKTLVHGQSTFLGGLYYTDVLSLYRDLFGIELIEKKPIKIPRWYLDITKQLADDLCKKAIEHGFKDSKEYKVYEKAYKNKDYYAAASLCFKYLYDNVPIDTDVYSLILETRKELNDAIKKAKTLYDAEAIGAARERLRIVIELYNKYLDTGNKEFLYKAYWRLQTVKGWLKFVGNTTGIKNYCPKEVVNEINKIYSAFIGETVEIPNSIDCYYLAKEYISNLHYRLFSYPSNVFALIKIAPYYFDRFDLVGYSYYQLSKYLNEDKLLYIIKAIDFSHNYLTNNS</sequence>
<dbReference type="AlphaFoldDB" id="Q74MT9"/>
<dbReference type="Gene3D" id="3.30.230.10">
    <property type="match status" value="1"/>
</dbReference>
<evidence type="ECO:0000313" key="2">
    <source>
        <dbReference type="Proteomes" id="UP000000578"/>
    </source>
</evidence>
<dbReference type="PATRIC" id="fig|228908.8.peg.283"/>